<proteinExistence type="predicted"/>
<reference evidence="3" key="1">
    <citation type="submission" date="2021-02" db="EMBL/GenBank/DDBJ databases">
        <authorList>
            <person name="Dougan E. K."/>
            <person name="Rhodes N."/>
            <person name="Thang M."/>
            <person name="Chan C."/>
        </authorList>
    </citation>
    <scope>NUCLEOTIDE SEQUENCE</scope>
</reference>
<evidence type="ECO:0000313" key="3">
    <source>
        <dbReference type="EMBL" id="CAE8581540.1"/>
    </source>
</evidence>
<dbReference type="PROSITE" id="PS51257">
    <property type="entry name" value="PROKAR_LIPOPROTEIN"/>
    <property type="match status" value="1"/>
</dbReference>
<evidence type="ECO:0000313" key="4">
    <source>
        <dbReference type="Proteomes" id="UP000654075"/>
    </source>
</evidence>
<organism evidence="3 4">
    <name type="scientific">Polarella glacialis</name>
    <name type="common">Dinoflagellate</name>
    <dbReference type="NCBI Taxonomy" id="89957"/>
    <lineage>
        <taxon>Eukaryota</taxon>
        <taxon>Sar</taxon>
        <taxon>Alveolata</taxon>
        <taxon>Dinophyceae</taxon>
        <taxon>Suessiales</taxon>
        <taxon>Suessiaceae</taxon>
        <taxon>Polarella</taxon>
    </lineage>
</organism>
<dbReference type="AlphaFoldDB" id="A0A813D4A9"/>
<keyword evidence="2" id="KW-1133">Transmembrane helix</keyword>
<gene>
    <name evidence="3" type="ORF">PGLA1383_LOCUS563</name>
</gene>
<comment type="caution">
    <text evidence="3">The sequence shown here is derived from an EMBL/GenBank/DDBJ whole genome shotgun (WGS) entry which is preliminary data.</text>
</comment>
<keyword evidence="2" id="KW-0472">Membrane</keyword>
<name>A0A813D4A9_POLGL</name>
<sequence>MGRQWQITQLLLEEMGLRRQEPDVTTYSAVLGACDAARGLTSSEDCRLFADCGALALRALTVRSAAHPCRVESSRCWGGFCGLRMLGCALALVQLHPARRSSYCDRAAKERSRSGGMAAERRTLVQRNALLCSTVNGSTNTFPVGADSQDREAREKARIELQKEHQQFQDKFQKAREQMEKEFEKERKEQEEIQREVDAMQGKTDNGGSTPLILLGGLQGKNDNEGVKPLFLLVDEGNFVAVVPLMLLVADLMILVAALIAAASVFGACRAARSSDGLTLDDYVRII</sequence>
<keyword evidence="4" id="KW-1185">Reference proteome</keyword>
<feature type="transmembrane region" description="Helical" evidence="2">
    <location>
        <begin position="239"/>
        <end position="266"/>
    </location>
</feature>
<feature type="coiled-coil region" evidence="1">
    <location>
        <begin position="158"/>
        <end position="203"/>
    </location>
</feature>
<evidence type="ECO:0000256" key="2">
    <source>
        <dbReference type="SAM" id="Phobius"/>
    </source>
</evidence>
<dbReference type="EMBL" id="CAJNNV010000130">
    <property type="protein sequence ID" value="CAE8581540.1"/>
    <property type="molecule type" value="Genomic_DNA"/>
</dbReference>
<evidence type="ECO:0000256" key="1">
    <source>
        <dbReference type="SAM" id="Coils"/>
    </source>
</evidence>
<protein>
    <submittedName>
        <fullName evidence="3">Uncharacterized protein</fullName>
    </submittedName>
</protein>
<accession>A0A813D4A9</accession>
<keyword evidence="1" id="KW-0175">Coiled coil</keyword>
<dbReference type="Proteomes" id="UP000654075">
    <property type="component" value="Unassembled WGS sequence"/>
</dbReference>
<keyword evidence="2" id="KW-0812">Transmembrane</keyword>